<protein>
    <submittedName>
        <fullName evidence="1">Uncharacterized protein</fullName>
    </submittedName>
</protein>
<dbReference type="Proteomes" id="UP000317770">
    <property type="component" value="Unassembled WGS sequence"/>
</dbReference>
<dbReference type="EMBL" id="VNKI01000023">
    <property type="protein sequence ID" value="TVX75775.1"/>
    <property type="molecule type" value="Genomic_DNA"/>
</dbReference>
<organism evidence="1 2">
    <name type="scientific">Peribacillus simplex</name>
    <dbReference type="NCBI Taxonomy" id="1478"/>
    <lineage>
        <taxon>Bacteria</taxon>
        <taxon>Bacillati</taxon>
        <taxon>Bacillota</taxon>
        <taxon>Bacilli</taxon>
        <taxon>Bacillales</taxon>
        <taxon>Bacillaceae</taxon>
        <taxon>Peribacillus</taxon>
    </lineage>
</organism>
<evidence type="ECO:0000313" key="1">
    <source>
        <dbReference type="EMBL" id="TVX75775.1"/>
    </source>
</evidence>
<evidence type="ECO:0000313" key="2">
    <source>
        <dbReference type="Proteomes" id="UP000317770"/>
    </source>
</evidence>
<proteinExistence type="predicted"/>
<accession>A0A8B5XND3</accession>
<dbReference type="AlphaFoldDB" id="A0A8B5XND3"/>
<gene>
    <name evidence="1" type="ORF">FQP34_27005</name>
</gene>
<sequence>MFFKKRKLIKNNIKFMAELLYGDVSSEKWDQANLTKDNLNLSIESVRLVDEYADRLMHTDFGQQLLKEHPDNFPVRIGVYLGEVIKNHTNGQYNWFEFKSIQENTIHLDNYMVSVESESVLYSKKLDKVICPIYEAIQYLNGESKYKTLLNYVDEVIKNQ</sequence>
<reference evidence="1 2" key="1">
    <citation type="submission" date="2019-07" db="EMBL/GenBank/DDBJ databases">
        <title>Genome assembly of Bacillus simplex strain GGC-P6A.</title>
        <authorList>
            <person name="Jennings M.E."/>
            <person name="Barton H.A."/>
        </authorList>
    </citation>
    <scope>NUCLEOTIDE SEQUENCE [LARGE SCALE GENOMIC DNA]</scope>
    <source>
        <strain evidence="1 2">GGC-P6A</strain>
    </source>
</reference>
<name>A0A8B5XND3_9BACI</name>
<comment type="caution">
    <text evidence="1">The sequence shown here is derived from an EMBL/GenBank/DDBJ whole genome shotgun (WGS) entry which is preliminary data.</text>
</comment>
<dbReference type="RefSeq" id="WP_144481128.1">
    <property type="nucleotide sequence ID" value="NZ_JARMTY010000049.1"/>
</dbReference>